<dbReference type="InterPro" id="IPR013005">
    <property type="entry name" value="Ribosomal_uL4-like"/>
</dbReference>
<dbReference type="RefSeq" id="WP_281263944.1">
    <property type="nucleotide sequence ID" value="NZ_LN774881.1"/>
</dbReference>
<evidence type="ECO:0000256" key="2">
    <source>
        <dbReference type="ARBA" id="ARBA00022980"/>
    </source>
</evidence>
<evidence type="ECO:0000256" key="4">
    <source>
        <dbReference type="ARBA" id="ARBA00035244"/>
    </source>
</evidence>
<dbReference type="STRING" id="1594731.WEOB_082"/>
<dbReference type="SUPFAM" id="SSF52166">
    <property type="entry name" value="Ribosomal protein L4"/>
    <property type="match status" value="1"/>
</dbReference>
<dbReference type="AlphaFoldDB" id="A0A0H5BWH0"/>
<gene>
    <name evidence="5 7" type="primary">rplD</name>
    <name evidence="7" type="ORF">WEOB_082</name>
</gene>
<evidence type="ECO:0000256" key="5">
    <source>
        <dbReference type="HAMAP-Rule" id="MF_01328"/>
    </source>
</evidence>
<feature type="region of interest" description="Disordered" evidence="6">
    <location>
        <begin position="42"/>
        <end position="74"/>
    </location>
</feature>
<dbReference type="Pfam" id="PF00573">
    <property type="entry name" value="Ribosomal_L4"/>
    <property type="match status" value="1"/>
</dbReference>
<accession>A0A0H5BWH0</accession>
<dbReference type="InterPro" id="IPR023574">
    <property type="entry name" value="Ribosomal_uL4_dom_sf"/>
</dbReference>
<organism evidence="7 8">
    <name type="scientific">Candidatus Westeberhardia cardiocondylae</name>
    <dbReference type="NCBI Taxonomy" id="1594731"/>
    <lineage>
        <taxon>Bacteria</taxon>
        <taxon>Pseudomonadati</taxon>
        <taxon>Pseudomonadota</taxon>
        <taxon>Gammaproteobacteria</taxon>
        <taxon>Enterobacterales</taxon>
        <taxon>Enterobacteriaceae</taxon>
        <taxon>ant endosymbionts</taxon>
        <taxon>Candidatus Westeberhardia</taxon>
    </lineage>
</organism>
<dbReference type="Proteomes" id="UP000242753">
    <property type="component" value="Chromosome I"/>
</dbReference>
<keyword evidence="5" id="KW-0699">rRNA-binding</keyword>
<keyword evidence="5" id="KW-0694">RNA-binding</keyword>
<proteinExistence type="inferred from homology"/>
<comment type="similarity">
    <text evidence="1 5">Belongs to the universal ribosomal protein uL4 family.</text>
</comment>
<dbReference type="GO" id="GO:0019843">
    <property type="term" value="F:rRNA binding"/>
    <property type="evidence" value="ECO:0007669"/>
    <property type="project" value="UniProtKB-UniRule"/>
</dbReference>
<keyword evidence="2 5" id="KW-0689">Ribosomal protein</keyword>
<feature type="compositionally biased region" description="Basic residues" evidence="6">
    <location>
        <begin position="55"/>
        <end position="66"/>
    </location>
</feature>
<comment type="function">
    <text evidence="5">One of the primary rRNA binding proteins, this protein initially binds near the 5'-end of the 23S rRNA. It is important during the early stages of 50S assembly. It makes multiple contacts with different domains of the 23S rRNA in the assembled 50S subunit and ribosome.</text>
</comment>
<evidence type="ECO:0000256" key="6">
    <source>
        <dbReference type="SAM" id="MobiDB-lite"/>
    </source>
</evidence>
<dbReference type="EMBL" id="LN774881">
    <property type="protein sequence ID" value="CEN32040.1"/>
    <property type="molecule type" value="Genomic_DNA"/>
</dbReference>
<protein>
    <recommendedName>
        <fullName evidence="4 5">Large ribosomal subunit protein uL4</fullName>
    </recommendedName>
</protein>
<reference evidence="8" key="1">
    <citation type="submission" date="2015-01" db="EMBL/GenBank/DDBJ databases">
        <authorList>
            <person name="Manzano-Marin A."/>
            <person name="Manzano-Marin A."/>
        </authorList>
    </citation>
    <scope>NUCLEOTIDE SEQUENCE [LARGE SCALE GENOMIC DNA]</scope>
    <source>
        <strain evidence="8">obscurior</strain>
    </source>
</reference>
<dbReference type="HAMAP" id="MF_01328_B">
    <property type="entry name" value="Ribosomal_uL4_B"/>
    <property type="match status" value="1"/>
</dbReference>
<keyword evidence="8" id="KW-1185">Reference proteome</keyword>
<evidence type="ECO:0000256" key="3">
    <source>
        <dbReference type="ARBA" id="ARBA00023274"/>
    </source>
</evidence>
<dbReference type="GO" id="GO:0003735">
    <property type="term" value="F:structural constituent of ribosome"/>
    <property type="evidence" value="ECO:0007669"/>
    <property type="project" value="InterPro"/>
</dbReference>
<dbReference type="PANTHER" id="PTHR10746:SF6">
    <property type="entry name" value="LARGE RIBOSOMAL SUBUNIT PROTEIN UL4M"/>
    <property type="match status" value="1"/>
</dbReference>
<dbReference type="GO" id="GO:0005840">
    <property type="term" value="C:ribosome"/>
    <property type="evidence" value="ECO:0007669"/>
    <property type="project" value="UniProtKB-KW"/>
</dbReference>
<dbReference type="PATRIC" id="fig|1594731.3.peg.74"/>
<keyword evidence="3 5" id="KW-0687">Ribonucleoprotein</keyword>
<dbReference type="InterPro" id="IPR002136">
    <property type="entry name" value="Ribosomal_uL4"/>
</dbReference>
<dbReference type="GO" id="GO:0006412">
    <property type="term" value="P:translation"/>
    <property type="evidence" value="ECO:0007669"/>
    <property type="project" value="UniProtKB-UniRule"/>
</dbReference>
<evidence type="ECO:0000313" key="8">
    <source>
        <dbReference type="Proteomes" id="UP000242753"/>
    </source>
</evidence>
<comment type="subunit">
    <text evidence="5">Part of the 50S ribosomal subunit.</text>
</comment>
<dbReference type="GO" id="GO:1990904">
    <property type="term" value="C:ribonucleoprotein complex"/>
    <property type="evidence" value="ECO:0007669"/>
    <property type="project" value="UniProtKB-KW"/>
</dbReference>
<name>A0A0H5BWH0_9ENTR</name>
<dbReference type="KEGG" id="wca:WEOB_082"/>
<sequence length="203" mass="23070">MKFLLQDTQNIIDISENVFCCDFNNTLVHQVITSYMLTGRQGSRAQKSRSDVRGSGRKPWRQKGTGRARAGSLKSPIWRSGGVTFALKTKNFFQKVNKKMYRGALRSIFSELVRKNRLIIFKEFSIDKPKTKLLLKKLHYTGLKSVLILLIKLDLNLCLASRNIPRVDVQEINSVSPVSLISFDLVLSTTDVIRKIEGILNNV</sequence>
<dbReference type="NCBIfam" id="TIGR03953">
    <property type="entry name" value="rplD_bact"/>
    <property type="match status" value="1"/>
</dbReference>
<evidence type="ECO:0000313" key="7">
    <source>
        <dbReference type="EMBL" id="CEN32040.1"/>
    </source>
</evidence>
<dbReference type="PANTHER" id="PTHR10746">
    <property type="entry name" value="50S RIBOSOMAL PROTEIN L4"/>
    <property type="match status" value="1"/>
</dbReference>
<dbReference type="Gene3D" id="3.40.1370.10">
    <property type="match status" value="1"/>
</dbReference>
<evidence type="ECO:0000256" key="1">
    <source>
        <dbReference type="ARBA" id="ARBA00010528"/>
    </source>
</evidence>
<comment type="function">
    <text evidence="5">Forms part of the polypeptide exit tunnel.</text>
</comment>